<comment type="caution">
    <text evidence="2">The sequence shown here is derived from an EMBL/GenBank/DDBJ whole genome shotgun (WGS) entry which is preliminary data.</text>
</comment>
<dbReference type="SUPFAM" id="SSF160113">
    <property type="entry name" value="YegP-like"/>
    <property type="match status" value="1"/>
</dbReference>
<reference evidence="2 3" key="2">
    <citation type="submission" date="2019-09" db="EMBL/GenBank/DDBJ databases">
        <authorList>
            <person name="Jin C."/>
        </authorList>
    </citation>
    <scope>NUCLEOTIDE SEQUENCE [LARGE SCALE GENOMIC DNA]</scope>
    <source>
        <strain evidence="2 3">AN110305</strain>
    </source>
</reference>
<dbReference type="Gene3D" id="2.30.29.80">
    <property type="match status" value="1"/>
</dbReference>
<dbReference type="AlphaFoldDB" id="A0A5B2X021"/>
<evidence type="ECO:0000313" key="2">
    <source>
        <dbReference type="EMBL" id="KAA2255647.1"/>
    </source>
</evidence>
<sequence>MGGNNRVLGMSLRAHRDLPTALAEIDVVRDLAVRARFGIEHAETGQWWWRMYGERGELARSAQGFSRRVDAELAAGRFRGRAADAGVEPALAIFQSGRRGRTSAESRPGSAGRTSRDGADVWPKRPVG</sequence>
<keyword evidence="3" id="KW-1185">Reference proteome</keyword>
<organism evidence="2 3">
    <name type="scientific">Solihabitans fulvus</name>
    <dbReference type="NCBI Taxonomy" id="1892852"/>
    <lineage>
        <taxon>Bacteria</taxon>
        <taxon>Bacillati</taxon>
        <taxon>Actinomycetota</taxon>
        <taxon>Actinomycetes</taxon>
        <taxon>Pseudonocardiales</taxon>
        <taxon>Pseudonocardiaceae</taxon>
        <taxon>Solihabitans</taxon>
    </lineage>
</organism>
<feature type="region of interest" description="Disordered" evidence="1">
    <location>
        <begin position="94"/>
        <end position="128"/>
    </location>
</feature>
<dbReference type="RefSeq" id="WP_149852822.1">
    <property type="nucleotide sequence ID" value="NZ_VUOB01000055.1"/>
</dbReference>
<dbReference type="EMBL" id="VUOB01000055">
    <property type="protein sequence ID" value="KAA2255647.1"/>
    <property type="molecule type" value="Genomic_DNA"/>
</dbReference>
<evidence type="ECO:0000256" key="1">
    <source>
        <dbReference type="SAM" id="MobiDB-lite"/>
    </source>
</evidence>
<accession>A0A5B2X021</accession>
<dbReference type="OrthoDB" id="3481464at2"/>
<reference evidence="2 3" key="1">
    <citation type="submission" date="2019-09" db="EMBL/GenBank/DDBJ databases">
        <title>Goodfellowia gen. nov., a new genus of the Pseudonocardineae related to Actinoalloteichus, containing Goodfellowia coeruleoviolacea gen. nov., comb. nov. gen. nov., comb. nov.</title>
        <authorList>
            <person name="Labeda D."/>
        </authorList>
    </citation>
    <scope>NUCLEOTIDE SEQUENCE [LARGE SCALE GENOMIC DNA]</scope>
    <source>
        <strain evidence="2 3">AN110305</strain>
    </source>
</reference>
<proteinExistence type="predicted"/>
<name>A0A5B2X021_9PSEU</name>
<feature type="compositionally biased region" description="Basic and acidic residues" evidence="1">
    <location>
        <begin position="114"/>
        <end position="128"/>
    </location>
</feature>
<evidence type="ECO:0000313" key="3">
    <source>
        <dbReference type="Proteomes" id="UP000323454"/>
    </source>
</evidence>
<dbReference type="InterPro" id="IPR036913">
    <property type="entry name" value="YegP-like_sf"/>
</dbReference>
<protein>
    <submittedName>
        <fullName evidence="2">Uncharacterized protein</fullName>
    </submittedName>
</protein>
<gene>
    <name evidence="2" type="ORF">F0L68_28025</name>
</gene>
<dbReference type="Proteomes" id="UP000323454">
    <property type="component" value="Unassembled WGS sequence"/>
</dbReference>